<protein>
    <submittedName>
        <fullName evidence="6">Transcriptional regulator, TetR family</fullName>
    </submittedName>
</protein>
<proteinExistence type="predicted"/>
<evidence type="ECO:0000259" key="5">
    <source>
        <dbReference type="PROSITE" id="PS50977"/>
    </source>
</evidence>
<dbReference type="AlphaFoldDB" id="A0A1M6DC14"/>
<dbReference type="PROSITE" id="PS50977">
    <property type="entry name" value="HTH_TETR_2"/>
    <property type="match status" value="1"/>
</dbReference>
<dbReference type="EMBL" id="FQZQ01000002">
    <property type="protein sequence ID" value="SHI70568.1"/>
    <property type="molecule type" value="Genomic_DNA"/>
</dbReference>
<reference evidence="7" key="1">
    <citation type="submission" date="2016-11" db="EMBL/GenBank/DDBJ databases">
        <authorList>
            <person name="Varghese N."/>
            <person name="Submissions S."/>
        </authorList>
    </citation>
    <scope>NUCLEOTIDE SEQUENCE [LARGE SCALE GENOMIC DNA]</scope>
    <source>
        <strain evidence="7">DSM 100564</strain>
    </source>
</reference>
<feature type="DNA-binding region" description="H-T-H motif" evidence="4">
    <location>
        <begin position="31"/>
        <end position="50"/>
    </location>
</feature>
<evidence type="ECO:0000256" key="3">
    <source>
        <dbReference type="ARBA" id="ARBA00023163"/>
    </source>
</evidence>
<dbReference type="Pfam" id="PF00440">
    <property type="entry name" value="TetR_N"/>
    <property type="match status" value="1"/>
</dbReference>
<organism evidence="6 7">
    <name type="scientific">Shimia gijangensis</name>
    <dbReference type="NCBI Taxonomy" id="1470563"/>
    <lineage>
        <taxon>Bacteria</taxon>
        <taxon>Pseudomonadati</taxon>
        <taxon>Pseudomonadota</taxon>
        <taxon>Alphaproteobacteria</taxon>
        <taxon>Rhodobacterales</taxon>
        <taxon>Roseobacteraceae</taxon>
    </lineage>
</organism>
<evidence type="ECO:0000256" key="4">
    <source>
        <dbReference type="PROSITE-ProRule" id="PRU00335"/>
    </source>
</evidence>
<name>A0A1M6DC14_9RHOB</name>
<dbReference type="OrthoDB" id="3218408at2"/>
<sequence length="183" mass="20774">MEKPKNQRASRKEWLLAATDVLNRDGVDKIKVVSIARELNLTSGSFYWHFRDVQDLLQGVLDHWENALTANIIDDAQAFTGEPKQRILNLMCQVIREDAARTDAAIKVWSRRSPTVEAAFSRVIASRFSFAKWMFEEAGFSESEAAIRGRMMVAVLMGEALAGIAKQEGWEDIIRDEWSILTN</sequence>
<dbReference type="InterPro" id="IPR001647">
    <property type="entry name" value="HTH_TetR"/>
</dbReference>
<keyword evidence="1" id="KW-0805">Transcription regulation</keyword>
<dbReference type="Gene3D" id="1.10.357.10">
    <property type="entry name" value="Tetracycline Repressor, domain 2"/>
    <property type="match status" value="1"/>
</dbReference>
<dbReference type="PANTHER" id="PTHR30055">
    <property type="entry name" value="HTH-TYPE TRANSCRIPTIONAL REGULATOR RUTR"/>
    <property type="match status" value="1"/>
</dbReference>
<evidence type="ECO:0000256" key="2">
    <source>
        <dbReference type="ARBA" id="ARBA00023125"/>
    </source>
</evidence>
<evidence type="ECO:0000313" key="6">
    <source>
        <dbReference type="EMBL" id="SHI70568.1"/>
    </source>
</evidence>
<keyword evidence="3" id="KW-0804">Transcription</keyword>
<dbReference type="SUPFAM" id="SSF46689">
    <property type="entry name" value="Homeodomain-like"/>
    <property type="match status" value="1"/>
</dbReference>
<keyword evidence="2 4" id="KW-0238">DNA-binding</keyword>
<evidence type="ECO:0000313" key="7">
    <source>
        <dbReference type="Proteomes" id="UP000183982"/>
    </source>
</evidence>
<feature type="domain" description="HTH tetR-type" evidence="5">
    <location>
        <begin position="8"/>
        <end position="68"/>
    </location>
</feature>
<dbReference type="STRING" id="1470563.SAMN05444000_102278"/>
<gene>
    <name evidence="6" type="ORF">SAMN05444000_102278</name>
</gene>
<dbReference type="GO" id="GO:0003700">
    <property type="term" value="F:DNA-binding transcription factor activity"/>
    <property type="evidence" value="ECO:0007669"/>
    <property type="project" value="TreeGrafter"/>
</dbReference>
<dbReference type="PANTHER" id="PTHR30055:SF234">
    <property type="entry name" value="HTH-TYPE TRANSCRIPTIONAL REGULATOR BETI"/>
    <property type="match status" value="1"/>
</dbReference>
<keyword evidence="7" id="KW-1185">Reference proteome</keyword>
<evidence type="ECO:0000256" key="1">
    <source>
        <dbReference type="ARBA" id="ARBA00023015"/>
    </source>
</evidence>
<dbReference type="InterPro" id="IPR050109">
    <property type="entry name" value="HTH-type_TetR-like_transc_reg"/>
</dbReference>
<dbReference type="Proteomes" id="UP000183982">
    <property type="component" value="Unassembled WGS sequence"/>
</dbReference>
<dbReference type="RefSeq" id="WP_073249183.1">
    <property type="nucleotide sequence ID" value="NZ_FQZQ01000002.1"/>
</dbReference>
<dbReference type="InterPro" id="IPR009057">
    <property type="entry name" value="Homeodomain-like_sf"/>
</dbReference>
<dbReference type="GO" id="GO:0000976">
    <property type="term" value="F:transcription cis-regulatory region binding"/>
    <property type="evidence" value="ECO:0007669"/>
    <property type="project" value="TreeGrafter"/>
</dbReference>
<accession>A0A1M6DC14</accession>